<organism evidence="2 3">
    <name type="scientific">Dunaliella salina</name>
    <name type="common">Green alga</name>
    <name type="synonym">Protococcus salinus</name>
    <dbReference type="NCBI Taxonomy" id="3046"/>
    <lineage>
        <taxon>Eukaryota</taxon>
        <taxon>Viridiplantae</taxon>
        <taxon>Chlorophyta</taxon>
        <taxon>core chlorophytes</taxon>
        <taxon>Chlorophyceae</taxon>
        <taxon>CS clade</taxon>
        <taxon>Chlamydomonadales</taxon>
        <taxon>Dunaliellaceae</taxon>
        <taxon>Dunaliella</taxon>
    </lineage>
</organism>
<dbReference type="Proteomes" id="UP000815325">
    <property type="component" value="Unassembled WGS sequence"/>
</dbReference>
<feature type="compositionally biased region" description="Pro residues" evidence="1">
    <location>
        <begin position="25"/>
        <end position="34"/>
    </location>
</feature>
<evidence type="ECO:0000313" key="3">
    <source>
        <dbReference type="Proteomes" id="UP000815325"/>
    </source>
</evidence>
<comment type="caution">
    <text evidence="2">The sequence shown here is derived from an EMBL/GenBank/DDBJ whole genome shotgun (WGS) entry which is preliminary data.</text>
</comment>
<name>A0ABQ7FTG9_DUNSA</name>
<evidence type="ECO:0000313" key="2">
    <source>
        <dbReference type="EMBL" id="KAF5825757.1"/>
    </source>
</evidence>
<keyword evidence="3" id="KW-1185">Reference proteome</keyword>
<protein>
    <submittedName>
        <fullName evidence="2">Uncharacterized protein</fullName>
    </submittedName>
</protein>
<proteinExistence type="predicted"/>
<accession>A0ABQ7FTG9</accession>
<feature type="region of interest" description="Disordered" evidence="1">
    <location>
        <begin position="11"/>
        <end position="50"/>
    </location>
</feature>
<dbReference type="EMBL" id="MU072059">
    <property type="protein sequence ID" value="KAF5825757.1"/>
    <property type="molecule type" value="Genomic_DNA"/>
</dbReference>
<sequence length="72" mass="8241">MHRPRCSACAPRSCHPSHAHRNRPPWQPPQPPLHAAPRCRHPWRPLRGPQRLPWQPPPWACGRGLDGAPCAW</sequence>
<gene>
    <name evidence="2" type="ORF">DUNSADRAFT_7170</name>
</gene>
<evidence type="ECO:0000256" key="1">
    <source>
        <dbReference type="SAM" id="MobiDB-lite"/>
    </source>
</evidence>
<reference evidence="2" key="1">
    <citation type="submission" date="2017-08" db="EMBL/GenBank/DDBJ databases">
        <authorList>
            <person name="Polle J.E."/>
            <person name="Barry K."/>
            <person name="Cushman J."/>
            <person name="Schmutz J."/>
            <person name="Tran D."/>
            <person name="Hathwaick L.T."/>
            <person name="Yim W.C."/>
            <person name="Jenkins J."/>
            <person name="Mckie-Krisberg Z.M."/>
            <person name="Prochnik S."/>
            <person name="Lindquist E."/>
            <person name="Dockter R.B."/>
            <person name="Adam C."/>
            <person name="Molina H."/>
            <person name="Bunkerborg J."/>
            <person name="Jin E."/>
            <person name="Buchheim M."/>
            <person name="Magnuson J."/>
        </authorList>
    </citation>
    <scope>NUCLEOTIDE SEQUENCE</scope>
    <source>
        <strain evidence="2">CCAP 19/18</strain>
    </source>
</reference>